<dbReference type="EMBL" id="CM037019">
    <property type="protein sequence ID" value="KAH7671888.1"/>
    <property type="molecule type" value="Genomic_DNA"/>
</dbReference>
<evidence type="ECO:0000313" key="1">
    <source>
        <dbReference type="EMBL" id="KAH7671888.1"/>
    </source>
</evidence>
<organism evidence="1 2">
    <name type="scientific">Dioscorea alata</name>
    <name type="common">Purple yam</name>
    <dbReference type="NCBI Taxonomy" id="55571"/>
    <lineage>
        <taxon>Eukaryota</taxon>
        <taxon>Viridiplantae</taxon>
        <taxon>Streptophyta</taxon>
        <taxon>Embryophyta</taxon>
        <taxon>Tracheophyta</taxon>
        <taxon>Spermatophyta</taxon>
        <taxon>Magnoliopsida</taxon>
        <taxon>Liliopsida</taxon>
        <taxon>Dioscoreales</taxon>
        <taxon>Dioscoreaceae</taxon>
        <taxon>Dioscorea</taxon>
    </lineage>
</organism>
<name>A0ACB7VDJ8_DIOAL</name>
<reference evidence="2" key="1">
    <citation type="journal article" date="2022" name="Nat. Commun.">
        <title>Chromosome evolution and the genetic basis of agronomically important traits in greater yam.</title>
        <authorList>
            <person name="Bredeson J.V."/>
            <person name="Lyons J.B."/>
            <person name="Oniyinde I.O."/>
            <person name="Okereke N.R."/>
            <person name="Kolade O."/>
            <person name="Nnabue I."/>
            <person name="Nwadili C.O."/>
            <person name="Hribova E."/>
            <person name="Parker M."/>
            <person name="Nwogha J."/>
            <person name="Shu S."/>
            <person name="Carlson J."/>
            <person name="Kariba R."/>
            <person name="Muthemba S."/>
            <person name="Knop K."/>
            <person name="Barton G.J."/>
            <person name="Sherwood A.V."/>
            <person name="Lopez-Montes A."/>
            <person name="Asiedu R."/>
            <person name="Jamnadass R."/>
            <person name="Muchugi A."/>
            <person name="Goodstein D."/>
            <person name="Egesi C.N."/>
            <person name="Featherston J."/>
            <person name="Asfaw A."/>
            <person name="Simpson G.G."/>
            <person name="Dolezel J."/>
            <person name="Hendre P.S."/>
            <person name="Van Deynze A."/>
            <person name="Kumar P.L."/>
            <person name="Obidiegwu J.E."/>
            <person name="Bhattacharjee R."/>
            <person name="Rokhsar D.S."/>
        </authorList>
    </citation>
    <scope>NUCLEOTIDE SEQUENCE [LARGE SCALE GENOMIC DNA]</scope>
    <source>
        <strain evidence="2">cv. TDa95/00328</strain>
    </source>
</reference>
<accession>A0ACB7VDJ8</accession>
<protein>
    <submittedName>
        <fullName evidence="1">Uncharacterized protein</fullName>
    </submittedName>
</protein>
<keyword evidence="2" id="KW-1185">Reference proteome</keyword>
<comment type="caution">
    <text evidence="1">The sequence shown here is derived from an EMBL/GenBank/DDBJ whole genome shotgun (WGS) entry which is preliminary data.</text>
</comment>
<dbReference type="Proteomes" id="UP000827976">
    <property type="component" value="Chromosome 9"/>
</dbReference>
<gene>
    <name evidence="1" type="ORF">IHE45_09G017300</name>
</gene>
<sequence>MDDDDWTWYARKHMALAANELISLRDPSRRVPWRKLIPPRLHPSVRWGKRKRRTGRRDVASPQTPLEFSFNLSHGGSSAGEKRSDGDGLILLPVTRPSVETKVEPAPPRKPIRARKKTLPELQEEERSLLGERQGYQKLLEAKRNTLQVLVETNERLRRTKLILQLERAVVTSEELQPRNKAVVALPDLNELPDLNDQVMQETS</sequence>
<proteinExistence type="predicted"/>
<evidence type="ECO:0000313" key="2">
    <source>
        <dbReference type="Proteomes" id="UP000827976"/>
    </source>
</evidence>